<dbReference type="Gene3D" id="3.40.50.12780">
    <property type="entry name" value="N-terminal domain of ligase-like"/>
    <property type="match status" value="1"/>
</dbReference>
<dbReference type="Pfam" id="PF07993">
    <property type="entry name" value="NAD_binding_4"/>
    <property type="match status" value="1"/>
</dbReference>
<evidence type="ECO:0000313" key="6">
    <source>
        <dbReference type="Proteomes" id="UP001150266"/>
    </source>
</evidence>
<dbReference type="InterPro" id="IPR013120">
    <property type="entry name" value="FAR_NAD-bd"/>
</dbReference>
<proteinExistence type="predicted"/>
<keyword evidence="2" id="KW-0597">Phosphoprotein</keyword>
<dbReference type="Pfam" id="PF00501">
    <property type="entry name" value="AMP-binding"/>
    <property type="match status" value="1"/>
</dbReference>
<dbReference type="Pfam" id="PF23562">
    <property type="entry name" value="AMP-binding_C_3"/>
    <property type="match status" value="1"/>
</dbReference>
<evidence type="ECO:0000256" key="2">
    <source>
        <dbReference type="ARBA" id="ARBA00022553"/>
    </source>
</evidence>
<reference evidence="5" key="1">
    <citation type="submission" date="2022-08" db="EMBL/GenBank/DDBJ databases">
        <title>A Global Phylogenomic Analysis of the Shiitake Genus Lentinula.</title>
        <authorList>
            <consortium name="DOE Joint Genome Institute"/>
            <person name="Sierra-Patev S."/>
            <person name="Min B."/>
            <person name="Naranjo-Ortiz M."/>
            <person name="Looney B."/>
            <person name="Konkel Z."/>
            <person name="Slot J.C."/>
            <person name="Sakamoto Y."/>
            <person name="Steenwyk J.L."/>
            <person name="Rokas A."/>
            <person name="Carro J."/>
            <person name="Camarero S."/>
            <person name="Ferreira P."/>
            <person name="Molpeceres G."/>
            <person name="Ruiz-Duenas F.J."/>
            <person name="Serrano A."/>
            <person name="Henrissat B."/>
            <person name="Drula E."/>
            <person name="Hughes K.W."/>
            <person name="Mata J.L."/>
            <person name="Ishikawa N.K."/>
            <person name="Vargas-Isla R."/>
            <person name="Ushijima S."/>
            <person name="Smith C.A."/>
            <person name="Ahrendt S."/>
            <person name="Andreopoulos W."/>
            <person name="He G."/>
            <person name="Labutti K."/>
            <person name="Lipzen A."/>
            <person name="Ng V."/>
            <person name="Riley R."/>
            <person name="Sandor L."/>
            <person name="Barry K."/>
            <person name="Martinez A.T."/>
            <person name="Xiao Y."/>
            <person name="Gibbons J.G."/>
            <person name="Terashima K."/>
            <person name="Grigoriev I.V."/>
            <person name="Hibbett D.S."/>
        </authorList>
    </citation>
    <scope>NUCLEOTIDE SEQUENCE</scope>
    <source>
        <strain evidence="5">JLM2183</strain>
    </source>
</reference>
<name>A0A9W9A6E3_9AGAR</name>
<dbReference type="OrthoDB" id="429813at2759"/>
<evidence type="ECO:0000256" key="1">
    <source>
        <dbReference type="ARBA" id="ARBA00022450"/>
    </source>
</evidence>
<dbReference type="PANTHER" id="PTHR43439">
    <property type="entry name" value="PHENYLACETATE-COENZYME A LIGASE"/>
    <property type="match status" value="1"/>
</dbReference>
<dbReference type="EMBL" id="JAOTPV010000014">
    <property type="protein sequence ID" value="KAJ4475577.1"/>
    <property type="molecule type" value="Genomic_DNA"/>
</dbReference>
<dbReference type="InterPro" id="IPR042099">
    <property type="entry name" value="ANL_N_sf"/>
</dbReference>
<keyword evidence="6" id="KW-1185">Reference proteome</keyword>
<dbReference type="InterPro" id="IPR000873">
    <property type="entry name" value="AMP-dep_synth/lig_dom"/>
</dbReference>
<gene>
    <name evidence="5" type="ORF">J3R30DRAFT_3500679</name>
</gene>
<dbReference type="SUPFAM" id="SSF56801">
    <property type="entry name" value="Acetyl-CoA synthetase-like"/>
    <property type="match status" value="1"/>
</dbReference>
<feature type="domain" description="Thioester reductase (TE)" evidence="4">
    <location>
        <begin position="696"/>
        <end position="930"/>
    </location>
</feature>
<sequence>MTPSLPDLDSPISIPEILQHQLDNNPSFAAYIYPEHGTGKLTELSMLEFVRAVYRAGNIACTHDSKPGDVIAIIANLDSVVYMALIAGLMNVGLVPFPISPRNSTPAIINLLRKSSAHRLLTTRTTLSGLVDDLQSELRFGPSYALTIEEAPGLHQVFPCLGKETAEHPFSAPVRTFMPKDTDTVLYLHSSGSTGFPKSVQFSYLNFKNYISILCMDDMRRLGFKRYGAAGLPPFHVMAVFNQLFAALYGQITVCVFPPVVTKPEALPVMMSADAILENARLTQASAILTVPTFLTIWSHSPEAVQQLTQYILVFYGGGPLPPSTGDYLVSRGVKVVTAYGGTEMGLVVKAAIDPENWSYAEFSDRCKIRWVPQGDGTFEGQFLTTDLHHPAVENIPDVKGYATSDLFIPHPTNPNKWKIVGRVDDVIIHSSGEKTVPTPMESIITATPLIQGAVMFGRERDQTGLLVEPSLAHKVDMTDPAQISAFRNSIWNLVEDANRIAPAFSKIFKEMILVASPDKPLPRVGKGTVARKAALALYEPEINELYAIVESNSGGDSIDPPKSWTAADVQSWLVAHITDIISNNISVDPTLDLFEQGFDSLVSTILRLHIVSALKKSENSAIAREVPQGVVYTHPTVERLTQYILNLVNPVADDNPAKTRPQLIDEMIEKYSQGLDVAPPTPRKSLNAERHYVLLTGSTGNLGAELLAGLLLKESVHRVYALNRPSSKASIIDRHRARFEDKGLDASLLASSKLVYIEGETFNDKLGLSDNILDELRQNLTLIIHNAWRLDFNLSLSSFESYIKGARSLIDLARSCHNSSNIRLLFTSSIASTQSWDVGKGPYPEEVVMDSSYAVGGGYGESKYVTERILAQSGLQVTSFRIGQICGGEPNGAWATTDWLPILIKSGLTLNKLPDAHGVVSWIPMDAVTCAVLDTAFLGDRAPIAVNVVHPRPTSWSGVMNNIRHALIREKHLSSDDLTFVPFREWVLELEKHVNSSSDDLPALKLLNFFQLQASVDDRIKEDTYSGESLGLTPLKIENAVKISPRIRNLESLEASIADNWVKYWISSGL</sequence>
<keyword evidence="1" id="KW-0596">Phosphopantetheine</keyword>
<dbReference type="InterPro" id="IPR036291">
    <property type="entry name" value="NAD(P)-bd_dom_sf"/>
</dbReference>
<organism evidence="5 6">
    <name type="scientific">Lentinula aciculospora</name>
    <dbReference type="NCBI Taxonomy" id="153920"/>
    <lineage>
        <taxon>Eukaryota</taxon>
        <taxon>Fungi</taxon>
        <taxon>Dikarya</taxon>
        <taxon>Basidiomycota</taxon>
        <taxon>Agaricomycotina</taxon>
        <taxon>Agaricomycetes</taxon>
        <taxon>Agaricomycetidae</taxon>
        <taxon>Agaricales</taxon>
        <taxon>Marasmiineae</taxon>
        <taxon>Omphalotaceae</taxon>
        <taxon>Lentinula</taxon>
    </lineage>
</organism>
<dbReference type="PROSITE" id="PS00455">
    <property type="entry name" value="AMP_BINDING"/>
    <property type="match status" value="1"/>
</dbReference>
<dbReference type="InterPro" id="IPR036736">
    <property type="entry name" value="ACP-like_sf"/>
</dbReference>
<dbReference type="Proteomes" id="UP001150266">
    <property type="component" value="Unassembled WGS sequence"/>
</dbReference>
<dbReference type="SUPFAM" id="SSF51735">
    <property type="entry name" value="NAD(P)-binding Rossmann-fold domains"/>
    <property type="match status" value="1"/>
</dbReference>
<dbReference type="AlphaFoldDB" id="A0A9W9A6E3"/>
<comment type="caution">
    <text evidence="5">The sequence shown here is derived from an EMBL/GenBank/DDBJ whole genome shotgun (WGS) entry which is preliminary data.</text>
</comment>
<dbReference type="SUPFAM" id="SSF47336">
    <property type="entry name" value="ACP-like"/>
    <property type="match status" value="1"/>
</dbReference>
<dbReference type="InterPro" id="IPR051414">
    <property type="entry name" value="Adenylate-forming_Reductase"/>
</dbReference>
<dbReference type="Gene3D" id="1.10.1200.10">
    <property type="entry name" value="ACP-like"/>
    <property type="match status" value="1"/>
</dbReference>
<evidence type="ECO:0000313" key="5">
    <source>
        <dbReference type="EMBL" id="KAJ4475577.1"/>
    </source>
</evidence>
<dbReference type="PANTHER" id="PTHR43439:SF2">
    <property type="entry name" value="ENZYME, PUTATIVE (JCVI)-RELATED"/>
    <property type="match status" value="1"/>
</dbReference>
<accession>A0A9W9A6E3</accession>
<dbReference type="InterPro" id="IPR020845">
    <property type="entry name" value="AMP-binding_CS"/>
</dbReference>
<evidence type="ECO:0000259" key="3">
    <source>
        <dbReference type="Pfam" id="PF00501"/>
    </source>
</evidence>
<evidence type="ECO:0000259" key="4">
    <source>
        <dbReference type="Pfam" id="PF07993"/>
    </source>
</evidence>
<protein>
    <submittedName>
        <fullName evidence="5">Aminoadipate reductase</fullName>
    </submittedName>
</protein>
<feature type="domain" description="AMP-dependent synthetase/ligase" evidence="3">
    <location>
        <begin position="19"/>
        <end position="356"/>
    </location>
</feature>
<dbReference type="Gene3D" id="3.40.50.720">
    <property type="entry name" value="NAD(P)-binding Rossmann-like Domain"/>
    <property type="match status" value="1"/>
</dbReference>